<keyword evidence="5" id="KW-1185">Reference proteome</keyword>
<gene>
    <name evidence="4" type="ORF">QJ043_07795</name>
</gene>
<keyword evidence="4" id="KW-0012">Acyltransferase</keyword>
<evidence type="ECO:0000256" key="1">
    <source>
        <dbReference type="SAM" id="Coils"/>
    </source>
</evidence>
<dbReference type="RefSeq" id="WP_283713105.1">
    <property type="nucleotide sequence ID" value="NZ_JASJEW010000002.1"/>
</dbReference>
<feature type="region of interest" description="Disordered" evidence="2">
    <location>
        <begin position="97"/>
        <end position="116"/>
    </location>
</feature>
<dbReference type="Gene3D" id="3.40.50.1110">
    <property type="entry name" value="SGNH hydrolase"/>
    <property type="match status" value="1"/>
</dbReference>
<feature type="coiled-coil region" evidence="1">
    <location>
        <begin position="377"/>
        <end position="404"/>
    </location>
</feature>
<dbReference type="CDD" id="cd04301">
    <property type="entry name" value="NAT_SF"/>
    <property type="match status" value="1"/>
</dbReference>
<dbReference type="Pfam" id="PF13472">
    <property type="entry name" value="Lipase_GDSL_2"/>
    <property type="match status" value="1"/>
</dbReference>
<dbReference type="Gene3D" id="2.60.120.260">
    <property type="entry name" value="Galactose-binding domain-like"/>
    <property type="match status" value="1"/>
</dbReference>
<name>A0ABT6ZLQ3_9ACTN</name>
<reference evidence="4" key="1">
    <citation type="submission" date="2023-05" db="EMBL/GenBank/DDBJ databases">
        <title>[olsenella] sp. nov., isolated from a pig farm feces dump.</title>
        <authorList>
            <person name="Chang Y.-H."/>
        </authorList>
    </citation>
    <scope>NUCLEOTIDE SEQUENCE</scope>
    <source>
        <strain evidence="4">YH-ols2217</strain>
    </source>
</reference>
<dbReference type="InterPro" id="IPR016181">
    <property type="entry name" value="Acyl_CoA_acyltransferase"/>
</dbReference>
<dbReference type="Gene3D" id="3.40.630.30">
    <property type="match status" value="1"/>
</dbReference>
<proteinExistence type="predicted"/>
<dbReference type="InterPro" id="IPR036514">
    <property type="entry name" value="SGNH_hydro_sf"/>
</dbReference>
<organism evidence="4 5">
    <name type="scientific">Kribbibacterium absianum</name>
    <dbReference type="NCBI Taxonomy" id="3044210"/>
    <lineage>
        <taxon>Bacteria</taxon>
        <taxon>Bacillati</taxon>
        <taxon>Actinomycetota</taxon>
        <taxon>Coriobacteriia</taxon>
        <taxon>Coriobacteriales</taxon>
        <taxon>Kribbibacteriaceae</taxon>
        <taxon>Kribbibacterium</taxon>
    </lineage>
</organism>
<dbReference type="EC" id="2.3.1.-" evidence="4"/>
<dbReference type="Proteomes" id="UP001431693">
    <property type="component" value="Unassembled WGS sequence"/>
</dbReference>
<dbReference type="Pfam" id="PF00583">
    <property type="entry name" value="Acetyltransf_1"/>
    <property type="match status" value="1"/>
</dbReference>
<dbReference type="PROSITE" id="PS51186">
    <property type="entry name" value="GNAT"/>
    <property type="match status" value="1"/>
</dbReference>
<dbReference type="SUPFAM" id="SSF55729">
    <property type="entry name" value="Acyl-CoA N-acyltransferases (Nat)"/>
    <property type="match status" value="1"/>
</dbReference>
<evidence type="ECO:0000313" key="4">
    <source>
        <dbReference type="EMBL" id="MDJ1129979.1"/>
    </source>
</evidence>
<evidence type="ECO:0000313" key="5">
    <source>
        <dbReference type="Proteomes" id="UP001431693"/>
    </source>
</evidence>
<sequence length="707" mass="76646">MGRTRWHTPGRDWPLSAPATDFLKGALEVEPSSDGWVRPQRFTAAQRRALGSCAAWHPALYRQMAVATAGVRLELRTDAQEVGLELWVDEEPSGTTAQVELADGGPSDDPHDGVSADVDGHHVGAMMPPAEPVELVVDLNDGVSAAPLPGMAPVRQVTVWLPCLRGCRIRRLWSDGSLMEPVAAGRSLLVVGDSIAQGFLAGDPAEAWPARVARDQGLDLLNQGLGGQVFQPTAMADLASHVDPELVWIGLGANYRFQRCGHSELVRDVHGVVDYVVRAWPGATVFVASPTCHDEEAYPSHPRSCWEAVPQVLAAEVARHPGMHLADGARLLEDRRRYYADADHPSLRGSRLMALRIGRVLRGQPPIDTHEARALRIAEREGDAGRLRRRAEEAQGELELTEVEQPVAVDGEGLVPENVRPIDVDALGAHGGSPTVPIAPAVTRQAPGAAPSVSDLGRRGATAHDIAALVDRIAAGPAWDRPVEQAIVRGLGEVVFASPGFAMVELPGGDALIWGEDAETALEVMATRPRPKMALFSSPALIDALGAVYEGVGEPEWHRIVAYDKDEPVALRTPIVVAPLGPQDLALVRDHYSHPEFFSDEQLTARLEDGRVFGGSLPDGRMVGFIGLHDEGSMGMLEVFPRHRRKGYGRDLEAWLINRHLERRELPWGEVFEENAPSLALQEDLGLVVGPAHRAGFIDCRPWEQLR</sequence>
<dbReference type="EMBL" id="JASJEX010000003">
    <property type="protein sequence ID" value="MDJ1129979.1"/>
    <property type="molecule type" value="Genomic_DNA"/>
</dbReference>
<feature type="domain" description="N-acetyltransferase" evidence="3">
    <location>
        <begin position="575"/>
        <end position="707"/>
    </location>
</feature>
<protein>
    <submittedName>
        <fullName evidence="4">GNAT family N-acetyltransferase</fullName>
        <ecNumber evidence="4">2.3.1.-</ecNumber>
    </submittedName>
</protein>
<accession>A0ABT6ZLQ3</accession>
<comment type="caution">
    <text evidence="4">The sequence shown here is derived from an EMBL/GenBank/DDBJ whole genome shotgun (WGS) entry which is preliminary data.</text>
</comment>
<keyword evidence="4" id="KW-0808">Transferase</keyword>
<dbReference type="CDD" id="cd00229">
    <property type="entry name" value="SGNH_hydrolase"/>
    <property type="match status" value="1"/>
</dbReference>
<evidence type="ECO:0000256" key="2">
    <source>
        <dbReference type="SAM" id="MobiDB-lite"/>
    </source>
</evidence>
<dbReference type="GO" id="GO:0016746">
    <property type="term" value="F:acyltransferase activity"/>
    <property type="evidence" value="ECO:0007669"/>
    <property type="project" value="UniProtKB-KW"/>
</dbReference>
<dbReference type="InterPro" id="IPR000182">
    <property type="entry name" value="GNAT_dom"/>
</dbReference>
<dbReference type="SUPFAM" id="SSF52266">
    <property type="entry name" value="SGNH hydrolase"/>
    <property type="match status" value="1"/>
</dbReference>
<keyword evidence="1" id="KW-0175">Coiled coil</keyword>
<dbReference type="InterPro" id="IPR013830">
    <property type="entry name" value="SGNH_hydro"/>
</dbReference>
<evidence type="ECO:0000259" key="3">
    <source>
        <dbReference type="PROSITE" id="PS51186"/>
    </source>
</evidence>